<dbReference type="Gene3D" id="3.40.50.2000">
    <property type="entry name" value="Glycogen Phosphorylase B"/>
    <property type="match status" value="2"/>
</dbReference>
<dbReference type="InterPro" id="IPR001296">
    <property type="entry name" value="Glyco_trans_1"/>
</dbReference>
<dbReference type="PANTHER" id="PTHR12526">
    <property type="entry name" value="GLYCOSYLTRANSFERASE"/>
    <property type="match status" value="1"/>
</dbReference>
<dbReference type="InterPro" id="IPR028098">
    <property type="entry name" value="Glyco_trans_4-like_N"/>
</dbReference>
<evidence type="ECO:0000259" key="3">
    <source>
        <dbReference type="Pfam" id="PF00534"/>
    </source>
</evidence>
<protein>
    <submittedName>
        <fullName evidence="5">DUF1972 domain-containing protein</fullName>
    </submittedName>
</protein>
<dbReference type="AlphaFoldDB" id="A0A7D4UJJ5"/>
<dbReference type="Proteomes" id="UP000502498">
    <property type="component" value="Chromosome"/>
</dbReference>
<evidence type="ECO:0000313" key="5">
    <source>
        <dbReference type="EMBL" id="QKJ21248.1"/>
    </source>
</evidence>
<keyword evidence="2" id="KW-0808">Transferase</keyword>
<dbReference type="Pfam" id="PF00534">
    <property type="entry name" value="Glycos_transf_1"/>
    <property type="match status" value="1"/>
</dbReference>
<dbReference type="GO" id="GO:0016757">
    <property type="term" value="F:glycosyltransferase activity"/>
    <property type="evidence" value="ECO:0007669"/>
    <property type="project" value="UniProtKB-KW"/>
</dbReference>
<dbReference type="EMBL" id="CP054038">
    <property type="protein sequence ID" value="QKJ21248.1"/>
    <property type="molecule type" value="Genomic_DNA"/>
</dbReference>
<evidence type="ECO:0000259" key="4">
    <source>
        <dbReference type="Pfam" id="PF13579"/>
    </source>
</evidence>
<reference evidence="5 6" key="1">
    <citation type="submission" date="2020-05" db="EMBL/GenBank/DDBJ databases">
        <title>Strain PA2F3 complete genome.</title>
        <authorList>
            <person name="Kim Y.-S."/>
            <person name="Kim S.-J."/>
            <person name="Jung H.-k."/>
            <person name="Kim S.-E."/>
            <person name="Kim K.-H."/>
        </authorList>
    </citation>
    <scope>NUCLEOTIDE SEQUENCE [LARGE SCALE GENOMIC DNA]</scope>
    <source>
        <strain evidence="5 6">PA2F3</strain>
    </source>
</reference>
<feature type="domain" description="Glycosyl transferase family 1" evidence="3">
    <location>
        <begin position="189"/>
        <end position="340"/>
    </location>
</feature>
<keyword evidence="1" id="KW-0328">Glycosyltransferase</keyword>
<evidence type="ECO:0000256" key="2">
    <source>
        <dbReference type="ARBA" id="ARBA00022679"/>
    </source>
</evidence>
<dbReference type="Pfam" id="PF13579">
    <property type="entry name" value="Glyco_trans_4_4"/>
    <property type="match status" value="1"/>
</dbReference>
<dbReference type="SUPFAM" id="SSF53756">
    <property type="entry name" value="UDP-Glycosyltransferase/glycogen phosphorylase"/>
    <property type="match status" value="1"/>
</dbReference>
<evidence type="ECO:0000256" key="1">
    <source>
        <dbReference type="ARBA" id="ARBA00022676"/>
    </source>
</evidence>
<sequence length="379" mass="41868">MLPSVAIIGTRGYPSYYGGFETAVRKLAPYLADEGWDVTVYGRPGATRPGDPNRDERVRTVETWGLETKSLSTLSFGLSAALHAAREKPDVALVMNCANGYWLPILKRAGIPTLVNVDGIEWDRAKWGRVAKWVFKTGAKWTAKYGDRLVFDAHEIARRWNDEFDRDGDYIPYGGEFVDEELPIEPGLEHRGYALMVARFVPENTVPEFFGAAPAIAEHTDVVIVGSSGYGGELDDRARELAATNPRIHWFGHVSDDRRLFSLWQHAGAYFHGHSVGGTNPALVQAMALGAPTIARDTRYNREVLPEGSWLCEPTADAISEAVVAMLNDRDNQDASAEANQARAADLFTWQQICNRYSSSLRARLSWPSGLPSLAREGG</sequence>
<proteinExistence type="predicted"/>
<feature type="domain" description="Glycosyltransferase subfamily 4-like N-terminal" evidence="4">
    <location>
        <begin position="18"/>
        <end position="159"/>
    </location>
</feature>
<evidence type="ECO:0000313" key="6">
    <source>
        <dbReference type="Proteomes" id="UP000502498"/>
    </source>
</evidence>
<name>A0A7D4UJJ5_9MICO</name>
<accession>A0A7D4UJJ5</accession>
<gene>
    <name evidence="5" type="ORF">HQM25_13320</name>
</gene>
<organism evidence="5 6">
    <name type="scientific">Microbacterium hominis</name>
    <dbReference type="NCBI Taxonomy" id="162426"/>
    <lineage>
        <taxon>Bacteria</taxon>
        <taxon>Bacillati</taxon>
        <taxon>Actinomycetota</taxon>
        <taxon>Actinomycetes</taxon>
        <taxon>Micrococcales</taxon>
        <taxon>Microbacteriaceae</taxon>
        <taxon>Microbacterium</taxon>
    </lineage>
</organism>